<gene>
    <name evidence="2" type="ORF">D5F01_LYC10654</name>
    <name evidence="3" type="ORF">D5F01_LYC10655</name>
</gene>
<sequence>MSALMEDIREAVLAVLPSLPEDKVQSLLNKLASIGVESKSDLQFIKEEDLLANITPIQCRRLLNAWQTQDQTSYVTLTPVDHSDIVLSTTTEDPPSSESDNTSMSSSNTSRMTVNLSVWHENFSVPWNRMPPGIITAIALEKRPSAKDRRQMVFSTAADVERTKPLPESPRLIVLEEASSTLEFIQRCFIGINPTSGTKMTKWISPRSGKVHEKRNNSVSLHVSALLKRLMDFEWL</sequence>
<name>A0A6G0IIH6_LARCR</name>
<keyword evidence="4" id="KW-1185">Reference proteome</keyword>
<proteinExistence type="predicted"/>
<reference evidence="3 4" key="1">
    <citation type="submission" date="2019-07" db="EMBL/GenBank/DDBJ databases">
        <title>Chromosome genome assembly for large yellow croaker.</title>
        <authorList>
            <person name="Xiao S."/>
        </authorList>
    </citation>
    <scope>NUCLEOTIDE SEQUENCE [LARGE SCALE GENOMIC DNA]</scope>
    <source>
        <strain evidence="3">JMULYC20181020</strain>
        <tissue evidence="3">Muscle</tissue>
    </source>
</reference>
<dbReference type="PANTHER" id="PTHR31025">
    <property type="entry name" value="SI:CH211-196P9.1-RELATED"/>
    <property type="match status" value="1"/>
</dbReference>
<feature type="region of interest" description="Disordered" evidence="1">
    <location>
        <begin position="87"/>
        <end position="109"/>
    </location>
</feature>
<dbReference type="AlphaFoldDB" id="A0A6G0IIH6"/>
<dbReference type="Proteomes" id="UP000424527">
    <property type="component" value="Unassembled WGS sequence"/>
</dbReference>
<protein>
    <submittedName>
        <fullName evidence="3">Uncharacterized protein</fullName>
    </submittedName>
</protein>
<comment type="caution">
    <text evidence="3">The sequence shown here is derived from an EMBL/GenBank/DDBJ whole genome shotgun (WGS) entry which is preliminary data.</text>
</comment>
<dbReference type="EMBL" id="REGW02000010">
    <property type="protein sequence ID" value="KAE8291061.1"/>
    <property type="molecule type" value="Genomic_DNA"/>
</dbReference>
<dbReference type="PANTHER" id="PTHR31025:SF30">
    <property type="entry name" value="SI:DKEY-15H8.17"/>
    <property type="match status" value="1"/>
</dbReference>
<organism evidence="3 4">
    <name type="scientific">Larimichthys crocea</name>
    <name type="common">Large yellow croaker</name>
    <name type="synonym">Pseudosciaena crocea</name>
    <dbReference type="NCBI Taxonomy" id="215358"/>
    <lineage>
        <taxon>Eukaryota</taxon>
        <taxon>Metazoa</taxon>
        <taxon>Chordata</taxon>
        <taxon>Craniata</taxon>
        <taxon>Vertebrata</taxon>
        <taxon>Euteleostomi</taxon>
        <taxon>Actinopterygii</taxon>
        <taxon>Neopterygii</taxon>
        <taxon>Teleostei</taxon>
        <taxon>Neoteleostei</taxon>
        <taxon>Acanthomorphata</taxon>
        <taxon>Eupercaria</taxon>
        <taxon>Sciaenidae</taxon>
        <taxon>Larimichthys</taxon>
    </lineage>
</organism>
<evidence type="ECO:0000313" key="3">
    <source>
        <dbReference type="EMBL" id="KAE8291061.1"/>
    </source>
</evidence>
<evidence type="ECO:0000313" key="4">
    <source>
        <dbReference type="Proteomes" id="UP000424527"/>
    </source>
</evidence>
<dbReference type="EMBL" id="REGW02000010">
    <property type="protein sequence ID" value="KAE8291060.1"/>
    <property type="molecule type" value="Genomic_DNA"/>
</dbReference>
<feature type="compositionally biased region" description="Low complexity" evidence="1">
    <location>
        <begin position="88"/>
        <end position="109"/>
    </location>
</feature>
<evidence type="ECO:0000313" key="2">
    <source>
        <dbReference type="EMBL" id="KAE8291060.1"/>
    </source>
</evidence>
<accession>A0A6G0IIH6</accession>
<evidence type="ECO:0000256" key="1">
    <source>
        <dbReference type="SAM" id="MobiDB-lite"/>
    </source>
</evidence>